<evidence type="ECO:0000256" key="1">
    <source>
        <dbReference type="SAM" id="MobiDB-lite"/>
    </source>
</evidence>
<feature type="compositionally biased region" description="Acidic residues" evidence="1">
    <location>
        <begin position="104"/>
        <end position="115"/>
    </location>
</feature>
<proteinExistence type="predicted"/>
<sequence length="115" mass="12233">MRRVFYAGVALTTTAGIAEALARLAVAMSALGETDMITIPIVTEPAGTTATVQLLVGPGIPLLSMPLDHEDPEPDFSTDVTLLQMHRFYPYTQHDDGGSSVDGGEPDPWDPDLHG</sequence>
<gene>
    <name evidence="2" type="ORF">PUW80_05995</name>
</gene>
<evidence type="ECO:0000313" key="3">
    <source>
        <dbReference type="Proteomes" id="UP001218170"/>
    </source>
</evidence>
<name>A0ABT5SGP6_9MICO</name>
<dbReference type="Proteomes" id="UP001218170">
    <property type="component" value="Unassembled WGS sequence"/>
</dbReference>
<dbReference type="EMBL" id="JAQZCI010000001">
    <property type="protein sequence ID" value="MDD7961896.1"/>
    <property type="molecule type" value="Genomic_DNA"/>
</dbReference>
<comment type="caution">
    <text evidence="2">The sequence shown here is derived from an EMBL/GenBank/DDBJ whole genome shotgun (WGS) entry which is preliminary data.</text>
</comment>
<protein>
    <submittedName>
        <fullName evidence="2">Uncharacterized protein</fullName>
    </submittedName>
</protein>
<evidence type="ECO:0000313" key="2">
    <source>
        <dbReference type="EMBL" id="MDD7961896.1"/>
    </source>
</evidence>
<dbReference type="RefSeq" id="WP_274221626.1">
    <property type="nucleotide sequence ID" value="NZ_JAQZCG020000014.1"/>
</dbReference>
<accession>A0ABT5SGP6</accession>
<feature type="region of interest" description="Disordered" evidence="1">
    <location>
        <begin position="91"/>
        <end position="115"/>
    </location>
</feature>
<keyword evidence="3" id="KW-1185">Reference proteome</keyword>
<organism evidence="2 3">
    <name type="scientific">Microbacterium thalli</name>
    <dbReference type="NCBI Taxonomy" id="3027921"/>
    <lineage>
        <taxon>Bacteria</taxon>
        <taxon>Bacillati</taxon>
        <taxon>Actinomycetota</taxon>
        <taxon>Actinomycetes</taxon>
        <taxon>Micrococcales</taxon>
        <taxon>Microbacteriaceae</taxon>
        <taxon>Microbacterium</taxon>
    </lineage>
</organism>
<reference evidence="2 3" key="1">
    <citation type="submission" date="2023-02" db="EMBL/GenBank/DDBJ databases">
        <title>Study of novel species of the Microbacterium genus.</title>
        <authorList>
            <person name="Arroyo-Herrera I."/>
            <person name="Roman-Ponce B."/>
            <person name="Vasquez-Murrieta M.S."/>
        </authorList>
    </citation>
    <scope>NUCLEOTIDE SEQUENCE [LARGE SCALE GENOMIC DNA]</scope>
    <source>
        <strain evidence="2 3">NE1TT3</strain>
    </source>
</reference>